<dbReference type="EMBL" id="CAJHJT010000023">
    <property type="protein sequence ID" value="CAD7000868.1"/>
    <property type="molecule type" value="Genomic_DNA"/>
</dbReference>
<feature type="region of interest" description="Disordered" evidence="1">
    <location>
        <begin position="63"/>
        <end position="86"/>
    </location>
</feature>
<evidence type="ECO:0000256" key="1">
    <source>
        <dbReference type="SAM" id="MobiDB-lite"/>
    </source>
</evidence>
<keyword evidence="3" id="KW-1185">Reference proteome</keyword>
<evidence type="ECO:0000313" key="2">
    <source>
        <dbReference type="EMBL" id="CAD7000868.1"/>
    </source>
</evidence>
<comment type="caution">
    <text evidence="2">The sequence shown here is derived from an EMBL/GenBank/DDBJ whole genome shotgun (WGS) entry which is preliminary data.</text>
</comment>
<gene>
    <name evidence="2" type="ORF">CCAP1982_LOCUS9342</name>
</gene>
<sequence>MLREHNVFQDDKKLYENKSIQKNNLNLNRLNFVNRNNGNVEHFATNIVIRSDQGSNQTRLKRVPEPMEHDPSNFLLTASQDLPPST</sequence>
<feature type="compositionally biased region" description="Polar residues" evidence="1">
    <location>
        <begin position="74"/>
        <end position="86"/>
    </location>
</feature>
<accession>A0A811URB2</accession>
<organism evidence="2 3">
    <name type="scientific">Ceratitis capitata</name>
    <name type="common">Mediterranean fruit fly</name>
    <name type="synonym">Tephritis capitata</name>
    <dbReference type="NCBI Taxonomy" id="7213"/>
    <lineage>
        <taxon>Eukaryota</taxon>
        <taxon>Metazoa</taxon>
        <taxon>Ecdysozoa</taxon>
        <taxon>Arthropoda</taxon>
        <taxon>Hexapoda</taxon>
        <taxon>Insecta</taxon>
        <taxon>Pterygota</taxon>
        <taxon>Neoptera</taxon>
        <taxon>Endopterygota</taxon>
        <taxon>Diptera</taxon>
        <taxon>Brachycera</taxon>
        <taxon>Muscomorpha</taxon>
        <taxon>Tephritoidea</taxon>
        <taxon>Tephritidae</taxon>
        <taxon>Ceratitis</taxon>
        <taxon>Ceratitis</taxon>
    </lineage>
</organism>
<reference evidence="2" key="1">
    <citation type="submission" date="2020-11" db="EMBL/GenBank/DDBJ databases">
        <authorList>
            <person name="Whitehead M."/>
        </authorList>
    </citation>
    <scope>NUCLEOTIDE SEQUENCE</scope>
    <source>
        <strain evidence="2">EGII</strain>
    </source>
</reference>
<dbReference type="AlphaFoldDB" id="A0A811URB2"/>
<name>A0A811URB2_CERCA</name>
<dbReference type="Proteomes" id="UP000606786">
    <property type="component" value="Unassembled WGS sequence"/>
</dbReference>
<evidence type="ECO:0000313" key="3">
    <source>
        <dbReference type="Proteomes" id="UP000606786"/>
    </source>
</evidence>
<proteinExistence type="predicted"/>
<protein>
    <submittedName>
        <fullName evidence="2">(Mediterranean fruit fly) hypothetical protein</fullName>
    </submittedName>
</protein>